<dbReference type="Proteomes" id="UP000286931">
    <property type="component" value="Unassembled WGS sequence"/>
</dbReference>
<accession>A0A401YXZ9</accession>
<protein>
    <recommendedName>
        <fullName evidence="1">Zinc finger CGNR domain-containing protein</fullName>
    </recommendedName>
</protein>
<dbReference type="SUPFAM" id="SSF160904">
    <property type="entry name" value="Jann2411-like"/>
    <property type="match status" value="1"/>
</dbReference>
<dbReference type="EMBL" id="BIFH01000033">
    <property type="protein sequence ID" value="GCD99492.1"/>
    <property type="molecule type" value="Genomic_DNA"/>
</dbReference>
<evidence type="ECO:0000313" key="2">
    <source>
        <dbReference type="EMBL" id="GCD99492.1"/>
    </source>
</evidence>
<comment type="caution">
    <text evidence="2">The sequence shown here is derived from an EMBL/GenBank/DDBJ whole genome shotgun (WGS) entry which is preliminary data.</text>
</comment>
<dbReference type="PANTHER" id="PTHR35525">
    <property type="entry name" value="BLL6575 PROTEIN"/>
    <property type="match status" value="1"/>
</dbReference>
<proteinExistence type="predicted"/>
<reference evidence="2 3" key="1">
    <citation type="submission" date="2018-12" db="EMBL/GenBank/DDBJ databases">
        <title>Draft genome sequence of Embleya hyalina NBRC 13850T.</title>
        <authorList>
            <person name="Komaki H."/>
            <person name="Hosoyama A."/>
            <person name="Kimura A."/>
            <person name="Ichikawa N."/>
            <person name="Tamura T."/>
        </authorList>
    </citation>
    <scope>NUCLEOTIDE SEQUENCE [LARGE SCALE GENOMIC DNA]</scope>
    <source>
        <strain evidence="2 3">NBRC 13850</strain>
    </source>
</reference>
<dbReference type="AlphaFoldDB" id="A0A401YXZ9"/>
<dbReference type="RefSeq" id="WP_126641289.1">
    <property type="nucleotide sequence ID" value="NZ_BIFH01000033.1"/>
</dbReference>
<sequence length="184" mass="19707">MEVNGYRSDGVGAAVAMVNAWTGEEGAAPDVASARDVLRPFSYLVADLDERALEPLLAWAEEVRAFFVITDLEAAVAHVNGLLERVESRPRLVDHGYGLHLHHAPSGVPFVQRIRISTALGLANLVADYGLGRSGVCAAAACDHVFADTSRNGRKRYCSDTCANRANVAAHRARRRAAEGAGRT</sequence>
<dbReference type="PANTHER" id="PTHR35525:SF3">
    <property type="entry name" value="BLL6575 PROTEIN"/>
    <property type="match status" value="1"/>
</dbReference>
<dbReference type="InterPro" id="IPR023286">
    <property type="entry name" value="ABATE_dom_sf"/>
</dbReference>
<dbReference type="OrthoDB" id="3531194at2"/>
<organism evidence="2 3">
    <name type="scientific">Embleya hyalina</name>
    <dbReference type="NCBI Taxonomy" id="516124"/>
    <lineage>
        <taxon>Bacteria</taxon>
        <taxon>Bacillati</taxon>
        <taxon>Actinomycetota</taxon>
        <taxon>Actinomycetes</taxon>
        <taxon>Kitasatosporales</taxon>
        <taxon>Streptomycetaceae</taxon>
        <taxon>Embleya</taxon>
    </lineage>
</organism>
<gene>
    <name evidence="2" type="ORF">EHYA_07214</name>
</gene>
<feature type="domain" description="Zinc finger CGNR" evidence="1">
    <location>
        <begin position="133"/>
        <end position="175"/>
    </location>
</feature>
<dbReference type="InterPro" id="IPR021005">
    <property type="entry name" value="Znf_CGNR"/>
</dbReference>
<name>A0A401YXZ9_9ACTN</name>
<keyword evidence="3" id="KW-1185">Reference proteome</keyword>
<dbReference type="InterPro" id="IPR010852">
    <property type="entry name" value="ABATE"/>
</dbReference>
<evidence type="ECO:0000313" key="3">
    <source>
        <dbReference type="Proteomes" id="UP000286931"/>
    </source>
</evidence>
<dbReference type="Pfam" id="PF11706">
    <property type="entry name" value="zf-CGNR"/>
    <property type="match status" value="1"/>
</dbReference>
<evidence type="ECO:0000259" key="1">
    <source>
        <dbReference type="Pfam" id="PF11706"/>
    </source>
</evidence>
<dbReference type="Gene3D" id="1.10.3300.10">
    <property type="entry name" value="Jann2411-like domain"/>
    <property type="match status" value="1"/>
</dbReference>